<proteinExistence type="predicted"/>
<protein>
    <recommendedName>
        <fullName evidence="3">Coenzyme F420-reducing hydrogenase, alpha subunit</fullName>
    </recommendedName>
</protein>
<dbReference type="RefSeq" id="WP_015282077.1">
    <property type="nucleotide sequence ID" value="NC_019940.1"/>
</dbReference>
<dbReference type="eggNOG" id="COG0374">
    <property type="taxonomic scope" value="Bacteria"/>
</dbReference>
<dbReference type="InterPro" id="IPR050867">
    <property type="entry name" value="NiFe/NiFeSe_hydrgnase_LSU"/>
</dbReference>
<dbReference type="Gene3D" id="1.10.645.10">
    <property type="entry name" value="Cytochrome-c3 Hydrogenase, chain B"/>
    <property type="match status" value="1"/>
</dbReference>
<dbReference type="OrthoDB" id="9157196at2"/>
<dbReference type="EMBL" id="CP003051">
    <property type="protein sequence ID" value="AGA91949.1"/>
    <property type="molecule type" value="Genomic_DNA"/>
</dbReference>
<evidence type="ECO:0000313" key="1">
    <source>
        <dbReference type="EMBL" id="AGA91949.1"/>
    </source>
</evidence>
<dbReference type="STRING" id="765912.Thimo_3271"/>
<dbReference type="HOGENOM" id="CLU_054514_0_0_6"/>
<dbReference type="PANTHER" id="PTHR42958:SF4">
    <property type="entry name" value="HYDROGENASE EXPRESSION_FORMATION PROTEIN HUPK"/>
    <property type="match status" value="1"/>
</dbReference>
<keyword evidence="2" id="KW-1185">Reference proteome</keyword>
<sequence>MRDLGGRLRIALADGSDGVRVELGYTRPPAAARLFAGRDADATVRLLPSLYSLCATAQAVACAEAIERAYGQRPKGRVRATRARLVAVETVREHLWRILLDWPQALGEAADEATMARVAALCARWRAALAGDGVACLPGAVEGLGPDQDEATRQALAGLVAERVLGCDPRRWLAEVGDRAALATWCGRTATPAARLVGGLLAMGQGGLGRCAVPSLTSQALATQLAEGGEVFAAPTWAGRPRETSPFTRNLAEPLLVDLIEGFGNGLVSRLAAQLVEVARLTGVASWQDRPDGQRREEVLSDSDPGTGLGLVPAARGLLAHRVVLAGERVVDYAILSPTDWNFHPQGVVAQGLASLCDEAGVVEPLVRLFIIAVDPCVAFDLVHGADPDVPPFTAPLSEET</sequence>
<evidence type="ECO:0008006" key="3">
    <source>
        <dbReference type="Google" id="ProtNLM"/>
    </source>
</evidence>
<reference evidence="1 2" key="1">
    <citation type="submission" date="2011-09" db="EMBL/GenBank/DDBJ databases">
        <title>Complete sequence of chromosome of Thioflavicoccus mobilis 8321.</title>
        <authorList>
            <consortium name="US DOE Joint Genome Institute"/>
            <person name="Lucas S."/>
            <person name="Han J."/>
            <person name="Lapidus A."/>
            <person name="Cheng J.-F."/>
            <person name="Goodwin L."/>
            <person name="Pitluck S."/>
            <person name="Peters L."/>
            <person name="Ovchinnikova G."/>
            <person name="Lu M."/>
            <person name="Detter J.C."/>
            <person name="Han C."/>
            <person name="Tapia R."/>
            <person name="Land M."/>
            <person name="Hauser L."/>
            <person name="Kyrpides N."/>
            <person name="Ivanova N."/>
            <person name="Pagani I."/>
            <person name="Vogl K."/>
            <person name="Liu Z."/>
            <person name="Imhoff J."/>
            <person name="Thiel V."/>
            <person name="Frigaard N.-U."/>
            <person name="Bryant D."/>
            <person name="Woyke T."/>
        </authorList>
    </citation>
    <scope>NUCLEOTIDE SEQUENCE [LARGE SCALE GENOMIC DNA]</scope>
    <source>
        <strain evidence="1 2">8321</strain>
    </source>
</reference>
<gene>
    <name evidence="1" type="ORF">Thimo_3271</name>
</gene>
<dbReference type="AlphaFoldDB" id="L0H2X9"/>
<organism evidence="1 2">
    <name type="scientific">Thioflavicoccus mobilis 8321</name>
    <dbReference type="NCBI Taxonomy" id="765912"/>
    <lineage>
        <taxon>Bacteria</taxon>
        <taxon>Pseudomonadati</taxon>
        <taxon>Pseudomonadota</taxon>
        <taxon>Gammaproteobacteria</taxon>
        <taxon>Chromatiales</taxon>
        <taxon>Chromatiaceae</taxon>
        <taxon>Thioflavicoccus</taxon>
    </lineage>
</organism>
<dbReference type="InterPro" id="IPR029014">
    <property type="entry name" value="NiFe-Hase_large"/>
</dbReference>
<dbReference type="KEGG" id="tmb:Thimo_3271"/>
<dbReference type="Proteomes" id="UP000010816">
    <property type="component" value="Chromosome"/>
</dbReference>
<dbReference type="SUPFAM" id="SSF56762">
    <property type="entry name" value="HydB/Nqo4-like"/>
    <property type="match status" value="1"/>
</dbReference>
<evidence type="ECO:0000313" key="2">
    <source>
        <dbReference type="Proteomes" id="UP000010816"/>
    </source>
</evidence>
<dbReference type="PANTHER" id="PTHR42958">
    <property type="entry name" value="HYDROGENASE-2 LARGE CHAIN"/>
    <property type="match status" value="1"/>
</dbReference>
<accession>L0H2X9</accession>
<name>L0H2X9_9GAMM</name>